<feature type="domain" description="Helicase HerA central" evidence="1">
    <location>
        <begin position="141"/>
        <end position="335"/>
    </location>
</feature>
<sequence>MIVGKIVSIQFNQFRVRIFSNVKGGGLNIKGEIYYFGNIGSYLKTSNALGEDIVCEVIAIFDSDRQDDGQDFNLNSNRELLLKPIGIYKDDNFTLGISVYPSLYSDVSLLTNEDLKNILMSKEYKTENQGVCLGVSKSQINHPIYIQEDKFFGMHSAVLGNSGSGKSNTIAHLFQEIYKKEHPAIGSKVIIFDVNGEYSQAFSKLDHPDVKVKLFKPNIKENENGDESDTKGAKNNTKPFYMPHFLLSLDEWCAFLMATDATQKPFWDQVLQEAYRFYKILSLNEAEEQKKFINYLRYKLYSFANNILVQTETDTAKITTLQSVISKVGKIIMDIFENNKEAESLIKDAKSLYQKCSLNYGEKNKEISTTLEDIKKRINFDDVNKISEYKYKDGEFFEHEFLKIAAEMILVDEETRGIKTTRGYVGTMLTRLDYFISNPECSFMREINHKNIKEVKQYLDYLWGKTQLIIIDASELGKDTLETLTSVISRLIFEYRKKQKGENRQKNPVHLVLDEAHRYIKKDQKYLLKDNVFERIAREGRKFSLYLFISSQRPSELSETVLSQCINFIIHRIQNENDMRHINAVLPYFSEDFVSKIKQSVPGEALIFGDFVPMPMHVKIQKADPEPHSSNCKISQEWYCKLK</sequence>
<evidence type="ECO:0000313" key="2">
    <source>
        <dbReference type="EMBL" id="EAK8214324.1"/>
    </source>
</evidence>
<reference evidence="2" key="1">
    <citation type="submission" date="2019-04" db="EMBL/GenBank/DDBJ databases">
        <authorList>
            <person name="Ashton P.M."/>
            <person name="Dallman T."/>
            <person name="Nair S."/>
            <person name="De Pinna E."/>
            <person name="Peters T."/>
            <person name="Grant K."/>
        </authorList>
    </citation>
    <scope>NUCLEOTIDE SEQUENCE</scope>
    <source>
        <strain evidence="2">OXC2321</strain>
    </source>
</reference>
<protein>
    <submittedName>
        <fullName evidence="2">DUF87 domain-containing protein</fullName>
    </submittedName>
</protein>
<dbReference type="AlphaFoldDB" id="A0A5Z1FX13"/>
<dbReference type="Pfam" id="PF01935">
    <property type="entry name" value="DUF87"/>
    <property type="match status" value="1"/>
</dbReference>
<accession>A0A5Z1FX13</accession>
<dbReference type="EMBL" id="AACJLH010000009">
    <property type="protein sequence ID" value="EAK8214324.1"/>
    <property type="molecule type" value="Genomic_DNA"/>
</dbReference>
<gene>
    <name evidence="2" type="ORF">E7N71_06165</name>
</gene>
<dbReference type="InterPro" id="IPR008571">
    <property type="entry name" value="HerA-like"/>
</dbReference>
<dbReference type="RefSeq" id="WP_020836943.1">
    <property type="nucleotide sequence ID" value="NZ_CAJGXR010000068.1"/>
</dbReference>
<dbReference type="PANTHER" id="PTHR42957">
    <property type="entry name" value="HELICASE MJ1565-RELATED"/>
    <property type="match status" value="1"/>
</dbReference>
<comment type="caution">
    <text evidence="2">The sequence shown here is derived from an EMBL/GenBank/DDBJ whole genome shotgun (WGS) entry which is preliminary data.</text>
</comment>
<dbReference type="InterPro" id="IPR027417">
    <property type="entry name" value="P-loop_NTPase"/>
</dbReference>
<dbReference type="InterPro" id="IPR002789">
    <property type="entry name" value="HerA_central"/>
</dbReference>
<dbReference type="PANTHER" id="PTHR42957:SF1">
    <property type="entry name" value="HELICASE MJ1565-RELATED"/>
    <property type="match status" value="1"/>
</dbReference>
<proteinExistence type="predicted"/>
<organism evidence="2">
    <name type="scientific">Campylobacter jejuni</name>
    <dbReference type="NCBI Taxonomy" id="197"/>
    <lineage>
        <taxon>Bacteria</taxon>
        <taxon>Pseudomonadati</taxon>
        <taxon>Campylobacterota</taxon>
        <taxon>Epsilonproteobacteria</taxon>
        <taxon>Campylobacterales</taxon>
        <taxon>Campylobacteraceae</taxon>
        <taxon>Campylobacter</taxon>
    </lineage>
</organism>
<dbReference type="SUPFAM" id="SSF52540">
    <property type="entry name" value="P-loop containing nucleoside triphosphate hydrolases"/>
    <property type="match status" value="1"/>
</dbReference>
<name>A0A5Z1FX13_CAMJU</name>
<evidence type="ECO:0000259" key="1">
    <source>
        <dbReference type="Pfam" id="PF01935"/>
    </source>
</evidence>
<dbReference type="Gene3D" id="3.40.50.300">
    <property type="entry name" value="P-loop containing nucleotide triphosphate hydrolases"/>
    <property type="match status" value="3"/>
</dbReference>